<gene>
    <name evidence="2" type="ORF">DWX93_03205</name>
</gene>
<dbReference type="EMBL" id="QRVL01000001">
    <property type="protein sequence ID" value="RGS42347.1"/>
    <property type="molecule type" value="Genomic_DNA"/>
</dbReference>
<feature type="transmembrane region" description="Helical" evidence="1">
    <location>
        <begin position="20"/>
        <end position="39"/>
    </location>
</feature>
<evidence type="ECO:0000313" key="2">
    <source>
        <dbReference type="EMBL" id="RGS42347.1"/>
    </source>
</evidence>
<dbReference type="AlphaFoldDB" id="A0A173WP67"/>
<dbReference type="Proteomes" id="UP000266172">
    <property type="component" value="Unassembled WGS sequence"/>
</dbReference>
<keyword evidence="1" id="KW-0812">Transmembrane</keyword>
<comment type="caution">
    <text evidence="2">The sequence shown here is derived from an EMBL/GenBank/DDBJ whole genome shotgun (WGS) entry which is preliminary data.</text>
</comment>
<proteinExistence type="predicted"/>
<evidence type="ECO:0000313" key="3">
    <source>
        <dbReference type="Proteomes" id="UP000266172"/>
    </source>
</evidence>
<keyword evidence="1" id="KW-0472">Membrane</keyword>
<sequence>MAVTGRFAGNRALAAVGSCQRPVGIFVSIFWLSAILQILQQGKRQHDDAKDYKNDTGCTV</sequence>
<accession>A0A173WP67</accession>
<protein>
    <submittedName>
        <fullName evidence="2">Uncharacterized protein</fullName>
    </submittedName>
</protein>
<organism evidence="2 3">
    <name type="scientific">Roseburia hominis</name>
    <dbReference type="NCBI Taxonomy" id="301301"/>
    <lineage>
        <taxon>Bacteria</taxon>
        <taxon>Bacillati</taxon>
        <taxon>Bacillota</taxon>
        <taxon>Clostridia</taxon>
        <taxon>Lachnospirales</taxon>
        <taxon>Lachnospiraceae</taxon>
        <taxon>Roseburia</taxon>
    </lineage>
</organism>
<name>A0A173WP67_9FIRM</name>
<reference evidence="2 3" key="1">
    <citation type="submission" date="2018-08" db="EMBL/GenBank/DDBJ databases">
        <title>A genome reference for cultivated species of the human gut microbiota.</title>
        <authorList>
            <person name="Zou Y."/>
            <person name="Xue W."/>
            <person name="Luo G."/>
        </authorList>
    </citation>
    <scope>NUCLEOTIDE SEQUENCE [LARGE SCALE GENOMIC DNA]</scope>
    <source>
        <strain evidence="2 3">AF22-12AC</strain>
    </source>
</reference>
<evidence type="ECO:0000256" key="1">
    <source>
        <dbReference type="SAM" id="Phobius"/>
    </source>
</evidence>
<keyword evidence="1" id="KW-1133">Transmembrane helix</keyword>